<dbReference type="Pfam" id="PF02770">
    <property type="entry name" value="Acyl-CoA_dh_M"/>
    <property type="match status" value="1"/>
</dbReference>
<keyword evidence="4 5" id="KW-0274">FAD</keyword>
<dbReference type="InterPro" id="IPR009075">
    <property type="entry name" value="AcylCo_DH/oxidase_C"/>
</dbReference>
<dbReference type="InterPro" id="IPR046373">
    <property type="entry name" value="Acyl-CoA_Oxase/DH_mid-dom_sf"/>
</dbReference>
<dbReference type="Gene3D" id="1.10.540.10">
    <property type="entry name" value="Acyl-CoA dehydrogenase/oxidase, N-terminal domain"/>
    <property type="match status" value="1"/>
</dbReference>
<dbReference type="Gene3D" id="2.40.110.10">
    <property type="entry name" value="Butyryl-CoA Dehydrogenase, subunit A, domain 2"/>
    <property type="match status" value="1"/>
</dbReference>
<dbReference type="Pfam" id="PF02771">
    <property type="entry name" value="Acyl-CoA_dh_N"/>
    <property type="match status" value="1"/>
</dbReference>
<comment type="cofactor">
    <cofactor evidence="1 5">
        <name>FAD</name>
        <dbReference type="ChEBI" id="CHEBI:57692"/>
    </cofactor>
</comment>
<evidence type="ECO:0000259" key="6">
    <source>
        <dbReference type="Pfam" id="PF00441"/>
    </source>
</evidence>
<keyword evidence="5" id="KW-0560">Oxidoreductase</keyword>
<reference evidence="9 10" key="1">
    <citation type="submission" date="2024-02" db="EMBL/GenBank/DDBJ databases">
        <title>Microbulbifer aestuariivivens NBRC 112533.</title>
        <authorList>
            <person name="Ichikawa N."/>
            <person name="Katano-Makiyama Y."/>
            <person name="Hidaka K."/>
        </authorList>
    </citation>
    <scope>NUCLEOTIDE SEQUENCE [LARGE SCALE GENOMIC DNA]</scope>
    <source>
        <strain evidence="9 10">NBRC 112533</strain>
    </source>
</reference>
<dbReference type="RefSeq" id="WP_345551150.1">
    <property type="nucleotide sequence ID" value="NZ_BAABRT010000015.1"/>
</dbReference>
<dbReference type="InterPro" id="IPR037069">
    <property type="entry name" value="AcylCoA_DH/ox_N_sf"/>
</dbReference>
<accession>A0ABP9WQH4</accession>
<feature type="domain" description="Acyl-CoA dehydrogenase/oxidase C-terminal" evidence="6">
    <location>
        <begin position="267"/>
        <end position="382"/>
    </location>
</feature>
<dbReference type="InterPro" id="IPR013786">
    <property type="entry name" value="AcylCoA_DH/ox_N"/>
</dbReference>
<evidence type="ECO:0000313" key="9">
    <source>
        <dbReference type="EMBL" id="GAA5525447.1"/>
    </source>
</evidence>
<keyword evidence="10" id="KW-1185">Reference proteome</keyword>
<comment type="caution">
    <text evidence="9">The sequence shown here is derived from an EMBL/GenBank/DDBJ whole genome shotgun (WGS) entry which is preliminary data.</text>
</comment>
<feature type="domain" description="Acyl-CoA dehydrogenase/oxidase N-terminal" evidence="8">
    <location>
        <begin position="15"/>
        <end position="103"/>
    </location>
</feature>
<sequence length="428" mass="45733">MMKFTGEILVEDMNEAERARAEVVESVLADVRAAAREVDANAQFHMPHVRQFSKAGLLGLIIPTQYGGLGGGLRDLAAACFSLGSACPSTALAYFFHCSAASRGLLAIEALEAGLFSDEEAPQVRQFAEQILYGMGRDGLWFANFASESVKSEKAAVTISTEARKVDGGYILNGVKSFGTGTGVADKYLVTASLEGYDTAEGLCTFFVDRDGEGVRQRAPWDAIGMRGSSSGGIVLENYFVPEEMSLAIPGAFTRCMQMSRGSFVGNQMAAVCGYAGAANSAYQSVLKHLTEKKFADTGKPIGSAPYQQELIGKMMVDLQTALLWLRRQLQLESSEPPIAPKEEVVKQWRLCKGVVAESGFSIATNALKASGTSGTMGDAARYLRELTMGIVQAFPAERGRLMAAQMEVEGAEQNQFGVGDKAAAQQA</sequence>
<dbReference type="InterPro" id="IPR009100">
    <property type="entry name" value="AcylCoA_DH/oxidase_NM_dom_sf"/>
</dbReference>
<gene>
    <name evidence="9" type="ORF">Maes01_02017</name>
</gene>
<evidence type="ECO:0000259" key="8">
    <source>
        <dbReference type="Pfam" id="PF02771"/>
    </source>
</evidence>
<dbReference type="EMBL" id="BAABRT010000015">
    <property type="protein sequence ID" value="GAA5525447.1"/>
    <property type="molecule type" value="Genomic_DNA"/>
</dbReference>
<evidence type="ECO:0000256" key="1">
    <source>
        <dbReference type="ARBA" id="ARBA00001974"/>
    </source>
</evidence>
<evidence type="ECO:0000313" key="10">
    <source>
        <dbReference type="Proteomes" id="UP001408594"/>
    </source>
</evidence>
<protein>
    <submittedName>
        <fullName evidence="9">Cyclohex-1-ene-1-carbonyl-CoA dehydrogenase</fullName>
    </submittedName>
</protein>
<comment type="similarity">
    <text evidence="2 5">Belongs to the acyl-CoA dehydrogenase family.</text>
</comment>
<dbReference type="InterPro" id="IPR036250">
    <property type="entry name" value="AcylCo_DH-like_C"/>
</dbReference>
<dbReference type="InterPro" id="IPR006091">
    <property type="entry name" value="Acyl-CoA_Oxase/DH_mid-dom"/>
</dbReference>
<name>A0ABP9WQH4_9GAMM</name>
<evidence type="ECO:0000256" key="5">
    <source>
        <dbReference type="RuleBase" id="RU362125"/>
    </source>
</evidence>
<dbReference type="SUPFAM" id="SSF47203">
    <property type="entry name" value="Acyl-CoA dehydrogenase C-terminal domain-like"/>
    <property type="match status" value="1"/>
</dbReference>
<keyword evidence="3 5" id="KW-0285">Flavoprotein</keyword>
<evidence type="ECO:0000256" key="4">
    <source>
        <dbReference type="ARBA" id="ARBA00022827"/>
    </source>
</evidence>
<organism evidence="9 10">
    <name type="scientific">Microbulbifer aestuariivivens</name>
    <dbReference type="NCBI Taxonomy" id="1908308"/>
    <lineage>
        <taxon>Bacteria</taxon>
        <taxon>Pseudomonadati</taxon>
        <taxon>Pseudomonadota</taxon>
        <taxon>Gammaproteobacteria</taxon>
        <taxon>Cellvibrionales</taxon>
        <taxon>Microbulbiferaceae</taxon>
        <taxon>Microbulbifer</taxon>
    </lineage>
</organism>
<evidence type="ECO:0000256" key="3">
    <source>
        <dbReference type="ARBA" id="ARBA00022630"/>
    </source>
</evidence>
<dbReference type="PIRSF" id="PIRSF016578">
    <property type="entry name" value="HsaA"/>
    <property type="match status" value="1"/>
</dbReference>
<evidence type="ECO:0000259" key="7">
    <source>
        <dbReference type="Pfam" id="PF02770"/>
    </source>
</evidence>
<dbReference type="PANTHER" id="PTHR43884:SF12">
    <property type="entry name" value="ISOVALERYL-COA DEHYDROGENASE, MITOCHONDRIAL-RELATED"/>
    <property type="match status" value="1"/>
</dbReference>
<evidence type="ECO:0000256" key="2">
    <source>
        <dbReference type="ARBA" id="ARBA00009347"/>
    </source>
</evidence>
<dbReference type="Pfam" id="PF00441">
    <property type="entry name" value="Acyl-CoA_dh_1"/>
    <property type="match status" value="1"/>
</dbReference>
<proteinExistence type="inferred from homology"/>
<dbReference type="SUPFAM" id="SSF56645">
    <property type="entry name" value="Acyl-CoA dehydrogenase NM domain-like"/>
    <property type="match status" value="1"/>
</dbReference>
<dbReference type="Proteomes" id="UP001408594">
    <property type="component" value="Unassembled WGS sequence"/>
</dbReference>
<dbReference type="Gene3D" id="1.20.140.10">
    <property type="entry name" value="Butyryl-CoA Dehydrogenase, subunit A, domain 3"/>
    <property type="match status" value="1"/>
</dbReference>
<dbReference type="PANTHER" id="PTHR43884">
    <property type="entry name" value="ACYL-COA DEHYDROGENASE"/>
    <property type="match status" value="1"/>
</dbReference>
<feature type="domain" description="Acyl-CoA oxidase/dehydrogenase middle" evidence="7">
    <location>
        <begin position="157"/>
        <end position="238"/>
    </location>
</feature>